<dbReference type="Pfam" id="PF01061">
    <property type="entry name" value="ABC2_membrane"/>
    <property type="match status" value="1"/>
</dbReference>
<dbReference type="RefSeq" id="WP_359693747.1">
    <property type="nucleotide sequence ID" value="NZ_JBEYXT010000036.1"/>
</dbReference>
<keyword evidence="11" id="KW-1185">Reference proteome</keyword>
<comment type="subcellular location">
    <subcellularLocation>
        <location evidence="1 7">Cell membrane</location>
        <topology evidence="1 7">Multi-pass membrane protein</topology>
    </subcellularLocation>
</comment>
<evidence type="ECO:0000256" key="5">
    <source>
        <dbReference type="ARBA" id="ARBA00022989"/>
    </source>
</evidence>
<dbReference type="PANTHER" id="PTHR43077:SF8">
    <property type="entry name" value="DOXORUBICIN RESISTANCE ABC TRANSPORTER PERMEASE PROTEIN DRRB"/>
    <property type="match status" value="1"/>
</dbReference>
<protein>
    <recommendedName>
        <fullName evidence="7">Transport permease protein</fullName>
    </recommendedName>
</protein>
<comment type="similarity">
    <text evidence="2 7">Belongs to the ABC-2 integral membrane protein family.</text>
</comment>
<evidence type="ECO:0000256" key="1">
    <source>
        <dbReference type="ARBA" id="ARBA00004651"/>
    </source>
</evidence>
<feature type="transmembrane region" description="Helical" evidence="7">
    <location>
        <begin position="157"/>
        <end position="180"/>
    </location>
</feature>
<reference evidence="10 11" key="1">
    <citation type="submission" date="2024-06" db="EMBL/GenBank/DDBJ databases">
        <title>The Natural Products Discovery Center: Release of the First 8490 Sequenced Strains for Exploring Actinobacteria Biosynthetic Diversity.</title>
        <authorList>
            <person name="Kalkreuter E."/>
            <person name="Kautsar S.A."/>
            <person name="Yang D."/>
            <person name="Bader C.D."/>
            <person name="Teijaro C.N."/>
            <person name="Fluegel L."/>
            <person name="Davis C.M."/>
            <person name="Simpson J.R."/>
            <person name="Lauterbach L."/>
            <person name="Steele A.D."/>
            <person name="Gui C."/>
            <person name="Meng S."/>
            <person name="Li G."/>
            <person name="Viehrig K."/>
            <person name="Ye F."/>
            <person name="Su P."/>
            <person name="Kiefer A.F."/>
            <person name="Nichols A."/>
            <person name="Cepeda A.J."/>
            <person name="Yan W."/>
            <person name="Fan B."/>
            <person name="Jiang Y."/>
            <person name="Adhikari A."/>
            <person name="Zheng C.-J."/>
            <person name="Schuster L."/>
            <person name="Cowan T.M."/>
            <person name="Smanski M.J."/>
            <person name="Chevrette M.G."/>
            <person name="De Carvalho L.P.S."/>
            <person name="Shen B."/>
        </authorList>
    </citation>
    <scope>NUCLEOTIDE SEQUENCE [LARGE SCALE GENOMIC DNA]</scope>
    <source>
        <strain evidence="10 11">NPDC046851</strain>
    </source>
</reference>
<dbReference type="InterPro" id="IPR047817">
    <property type="entry name" value="ABC2_TM_bact-type"/>
</dbReference>
<evidence type="ECO:0000256" key="6">
    <source>
        <dbReference type="ARBA" id="ARBA00023136"/>
    </source>
</evidence>
<feature type="transmembrane region" description="Helical" evidence="7">
    <location>
        <begin position="77"/>
        <end position="97"/>
    </location>
</feature>
<keyword evidence="3 7" id="KW-1003">Cell membrane</keyword>
<dbReference type="EMBL" id="JBEYXT010000036">
    <property type="protein sequence ID" value="MEU6801563.1"/>
    <property type="molecule type" value="Genomic_DNA"/>
</dbReference>
<feature type="domain" description="ABC transmembrane type-2" evidence="9">
    <location>
        <begin position="78"/>
        <end position="310"/>
    </location>
</feature>
<organism evidence="10 11">
    <name type="scientific">Streptomyces neyagawaensis</name>
    <dbReference type="NCBI Taxonomy" id="42238"/>
    <lineage>
        <taxon>Bacteria</taxon>
        <taxon>Bacillati</taxon>
        <taxon>Actinomycetota</taxon>
        <taxon>Actinomycetes</taxon>
        <taxon>Kitasatosporales</taxon>
        <taxon>Streptomycetaceae</taxon>
        <taxon>Streptomyces</taxon>
    </lineage>
</organism>
<sequence>MSTRVSPGAGSDARPSTATGPGTGTGSDTGSGSGSGALGLSDLTDLADLPVRSRTYWLLADVGNIVRRGLTHYRRQPVNIAWQLGFPILSVLLYGYVFGSAMQVPGGGDYRDFLMPGMFAMTMAFGFINTATLVVHDSTKGVIDRFRSMPMAPSAVVAGRGVTDLLVACAELAIMMLTALVMGWRPDAGPGFLAAFGLLLWLRFALIWIGVWLGLLVPNPEAAGGLFVVAFPLTMISSIYVAPQLMPDWLGWVAAWNPLSSTAAATRELFGTPVAGDSWIERHALLMAGVWPVVLTLVFLPLAVRRFRRLSR</sequence>
<keyword evidence="7" id="KW-0813">Transport</keyword>
<name>A0ABV3AWL0_9ACTN</name>
<keyword evidence="4 7" id="KW-0812">Transmembrane</keyword>
<feature type="compositionally biased region" description="Gly residues" evidence="8">
    <location>
        <begin position="21"/>
        <end position="34"/>
    </location>
</feature>
<dbReference type="InterPro" id="IPR013525">
    <property type="entry name" value="ABC2_TM"/>
</dbReference>
<dbReference type="InterPro" id="IPR051328">
    <property type="entry name" value="T7SS_ABC-Transporter"/>
</dbReference>
<feature type="transmembrane region" description="Helical" evidence="7">
    <location>
        <begin position="222"/>
        <end position="242"/>
    </location>
</feature>
<proteinExistence type="inferred from homology"/>
<evidence type="ECO:0000256" key="2">
    <source>
        <dbReference type="ARBA" id="ARBA00007783"/>
    </source>
</evidence>
<evidence type="ECO:0000259" key="9">
    <source>
        <dbReference type="PROSITE" id="PS51012"/>
    </source>
</evidence>
<evidence type="ECO:0000256" key="3">
    <source>
        <dbReference type="ARBA" id="ARBA00022475"/>
    </source>
</evidence>
<dbReference type="PROSITE" id="PS51012">
    <property type="entry name" value="ABC_TM2"/>
    <property type="match status" value="1"/>
</dbReference>
<feature type="region of interest" description="Disordered" evidence="8">
    <location>
        <begin position="1"/>
        <end position="34"/>
    </location>
</feature>
<feature type="transmembrane region" description="Helical" evidence="7">
    <location>
        <begin position="284"/>
        <end position="304"/>
    </location>
</feature>
<comment type="caution">
    <text evidence="10">The sequence shown here is derived from an EMBL/GenBank/DDBJ whole genome shotgun (WGS) entry which is preliminary data.</text>
</comment>
<evidence type="ECO:0000313" key="10">
    <source>
        <dbReference type="EMBL" id="MEU6801563.1"/>
    </source>
</evidence>
<feature type="transmembrane region" description="Helical" evidence="7">
    <location>
        <begin position="117"/>
        <end position="136"/>
    </location>
</feature>
<evidence type="ECO:0000256" key="4">
    <source>
        <dbReference type="ARBA" id="ARBA00022692"/>
    </source>
</evidence>
<keyword evidence="6 7" id="KW-0472">Membrane</keyword>
<accession>A0ABV3AWL0</accession>
<dbReference type="PANTHER" id="PTHR43077">
    <property type="entry name" value="TRANSPORT PERMEASE YVFS-RELATED"/>
    <property type="match status" value="1"/>
</dbReference>
<evidence type="ECO:0000256" key="8">
    <source>
        <dbReference type="SAM" id="MobiDB-lite"/>
    </source>
</evidence>
<keyword evidence="5 7" id="KW-1133">Transmembrane helix</keyword>
<dbReference type="Proteomes" id="UP001551189">
    <property type="component" value="Unassembled WGS sequence"/>
</dbReference>
<evidence type="ECO:0000256" key="7">
    <source>
        <dbReference type="RuleBase" id="RU361157"/>
    </source>
</evidence>
<gene>
    <name evidence="10" type="ORF">ABZ931_11180</name>
</gene>
<evidence type="ECO:0000313" key="11">
    <source>
        <dbReference type="Proteomes" id="UP001551189"/>
    </source>
</evidence>
<feature type="transmembrane region" description="Helical" evidence="7">
    <location>
        <begin position="192"/>
        <end position="215"/>
    </location>
</feature>